<keyword evidence="3" id="KW-0227">DNA damage</keyword>
<comment type="caution">
    <text evidence="11">The sequence shown here is derived from an EMBL/GenBank/DDBJ whole genome shotgun (WGS) entry which is preliminary data.</text>
</comment>
<evidence type="ECO:0000256" key="3">
    <source>
        <dbReference type="ARBA" id="ARBA00022763"/>
    </source>
</evidence>
<dbReference type="CDD" id="cd00056">
    <property type="entry name" value="ENDO3c"/>
    <property type="match status" value="1"/>
</dbReference>
<dbReference type="eggNOG" id="COG0122">
    <property type="taxonomic scope" value="Bacteria"/>
</dbReference>
<evidence type="ECO:0000256" key="9">
    <source>
        <dbReference type="ARBA" id="ARBA00044632"/>
    </source>
</evidence>
<dbReference type="OrthoDB" id="9798522at2"/>
<dbReference type="InterPro" id="IPR011257">
    <property type="entry name" value="DNA_glycosylase"/>
</dbReference>
<dbReference type="EMBL" id="AENT01000025">
    <property type="protein sequence ID" value="EFR42421.1"/>
    <property type="molecule type" value="Genomic_DNA"/>
</dbReference>
<keyword evidence="4 11" id="KW-0378">Hydrolase</keyword>
<dbReference type="GO" id="GO:0006289">
    <property type="term" value="P:nucleotide-excision repair"/>
    <property type="evidence" value="ECO:0007669"/>
    <property type="project" value="InterPro"/>
</dbReference>
<keyword evidence="7" id="KW-0511">Multifunctional enzyme</keyword>
<keyword evidence="8 11" id="KW-0326">Glycosidase</keyword>
<dbReference type="AlphaFoldDB" id="E4LA00"/>
<dbReference type="Pfam" id="PF00730">
    <property type="entry name" value="HhH-GPD"/>
    <property type="match status" value="1"/>
</dbReference>
<comment type="similarity">
    <text evidence="1">Belongs to the type-1 OGG1 family.</text>
</comment>
<dbReference type="SUPFAM" id="SSF48150">
    <property type="entry name" value="DNA-glycosylase"/>
    <property type="match status" value="1"/>
</dbReference>
<dbReference type="GO" id="GO:0140078">
    <property type="term" value="F:class I DNA-(apurinic or apyrimidinic site) endonuclease activity"/>
    <property type="evidence" value="ECO:0007669"/>
    <property type="project" value="UniProtKB-EC"/>
</dbReference>
<keyword evidence="5" id="KW-0234">DNA repair</keyword>
<evidence type="ECO:0000256" key="4">
    <source>
        <dbReference type="ARBA" id="ARBA00022801"/>
    </source>
</evidence>
<evidence type="ECO:0000256" key="7">
    <source>
        <dbReference type="ARBA" id="ARBA00023268"/>
    </source>
</evidence>
<evidence type="ECO:0000313" key="11">
    <source>
        <dbReference type="EMBL" id="EFR42421.1"/>
    </source>
</evidence>
<gene>
    <name evidence="11" type="ORF">HMPREF9220_0161</name>
</gene>
<dbReference type="Proteomes" id="UP000004594">
    <property type="component" value="Unassembled WGS sequence"/>
</dbReference>
<reference evidence="11 12" key="1">
    <citation type="submission" date="2010-11" db="EMBL/GenBank/DDBJ databases">
        <authorList>
            <person name="Durkin A.S."/>
            <person name="Madupu R."/>
            <person name="Torralba M."/>
            <person name="Gillis M."/>
            <person name="Methe B."/>
            <person name="Sutton G."/>
            <person name="Nelson K.E."/>
        </authorList>
    </citation>
    <scope>NUCLEOTIDE SEQUENCE [LARGE SCALE GENOMIC DNA]</scope>
    <source>
        <strain evidence="11 12">UPII 345-E</strain>
    </source>
</reference>
<dbReference type="Gene3D" id="1.10.1670.10">
    <property type="entry name" value="Helix-hairpin-Helix base-excision DNA repair enzymes (C-terminal)"/>
    <property type="match status" value="1"/>
</dbReference>
<dbReference type="GO" id="GO:0006284">
    <property type="term" value="P:base-excision repair"/>
    <property type="evidence" value="ECO:0007669"/>
    <property type="project" value="InterPro"/>
</dbReference>
<dbReference type="PANTHER" id="PTHR10242:SF2">
    <property type="entry name" value="N-GLYCOSYLASE_DNA LYASE"/>
    <property type="match status" value="1"/>
</dbReference>
<sequence length="270" mass="31870">MEIKINDDFDLTKIINSGQCFRGKEIEENIYRFITNDEIIYIRKKSDDAYEISCDERTWNKVWKNYFDMERNYKEIRKQIPENDTFLIKSARTGRGIRILNQDPWEMLITFITSQRKSIPAIRSAIEKLCILAGNKKTTDYETIYTFPTIETLSELALKDLESCGLGYRAPYIYKTTQIIRKGEINLEELYTYNDEKLIETLKIFPGVGIKVANCVALFAYGRTNRAPVDVWIERIIKNEYEGINPFNDYKTNAGIMQQYMFYYMQVNKK</sequence>
<evidence type="ECO:0000256" key="1">
    <source>
        <dbReference type="ARBA" id="ARBA00010679"/>
    </source>
</evidence>
<dbReference type="EC" id="4.2.99.18" evidence="2"/>
<dbReference type="SMART" id="SM00478">
    <property type="entry name" value="ENDO3c"/>
    <property type="match status" value="1"/>
</dbReference>
<accession>E4LA00</accession>
<evidence type="ECO:0000256" key="6">
    <source>
        <dbReference type="ARBA" id="ARBA00023239"/>
    </source>
</evidence>
<dbReference type="InterPro" id="IPR052054">
    <property type="entry name" value="Oxidative_DNA_repair_enzyme"/>
</dbReference>
<evidence type="ECO:0000259" key="10">
    <source>
        <dbReference type="SMART" id="SM00478"/>
    </source>
</evidence>
<dbReference type="Gene3D" id="1.10.340.30">
    <property type="entry name" value="Hypothetical protein, domain 2"/>
    <property type="match status" value="1"/>
</dbReference>
<evidence type="ECO:0000256" key="8">
    <source>
        <dbReference type="ARBA" id="ARBA00023295"/>
    </source>
</evidence>
<dbReference type="InterPro" id="IPR012904">
    <property type="entry name" value="OGG_N"/>
</dbReference>
<dbReference type="RefSeq" id="WP_007554998.1">
    <property type="nucleotide sequence ID" value="NZ_AENT01000025.1"/>
</dbReference>
<feature type="domain" description="HhH-GPD" evidence="10">
    <location>
        <begin position="113"/>
        <end position="266"/>
    </location>
</feature>
<evidence type="ECO:0000256" key="2">
    <source>
        <dbReference type="ARBA" id="ARBA00012720"/>
    </source>
</evidence>
<comment type="catalytic activity">
    <reaction evidence="9">
        <text>2'-deoxyribonucleotide-(2'-deoxyribose 5'-phosphate)-2'-deoxyribonucleotide-DNA = a 3'-end 2'-deoxyribonucleotide-(2,3-dehydro-2,3-deoxyribose 5'-phosphate)-DNA + a 5'-end 5'-phospho-2'-deoxyribonucleoside-DNA + H(+)</text>
        <dbReference type="Rhea" id="RHEA:66592"/>
        <dbReference type="Rhea" id="RHEA-COMP:13180"/>
        <dbReference type="Rhea" id="RHEA-COMP:16897"/>
        <dbReference type="Rhea" id="RHEA-COMP:17067"/>
        <dbReference type="ChEBI" id="CHEBI:15378"/>
        <dbReference type="ChEBI" id="CHEBI:136412"/>
        <dbReference type="ChEBI" id="CHEBI:157695"/>
        <dbReference type="ChEBI" id="CHEBI:167181"/>
        <dbReference type="EC" id="4.2.99.18"/>
    </reaction>
</comment>
<organism evidence="11 12">
    <name type="scientific">Dialister micraerophilus UPII 345-E</name>
    <dbReference type="NCBI Taxonomy" id="910314"/>
    <lineage>
        <taxon>Bacteria</taxon>
        <taxon>Bacillati</taxon>
        <taxon>Bacillota</taxon>
        <taxon>Negativicutes</taxon>
        <taxon>Veillonellales</taxon>
        <taxon>Veillonellaceae</taxon>
        <taxon>Dialister</taxon>
    </lineage>
</organism>
<keyword evidence="6" id="KW-0456">Lyase</keyword>
<protein>
    <recommendedName>
        <fullName evidence="2">DNA-(apurinic or apyrimidinic site) lyase</fullName>
        <ecNumber evidence="2">4.2.99.18</ecNumber>
    </recommendedName>
</protein>
<dbReference type="Gene3D" id="3.30.310.260">
    <property type="match status" value="1"/>
</dbReference>
<dbReference type="Pfam" id="PF07934">
    <property type="entry name" value="OGG_N"/>
    <property type="match status" value="1"/>
</dbReference>
<dbReference type="InterPro" id="IPR003265">
    <property type="entry name" value="HhH-GPD_domain"/>
</dbReference>
<proteinExistence type="inferred from homology"/>
<dbReference type="SUPFAM" id="SSF55945">
    <property type="entry name" value="TATA-box binding protein-like"/>
    <property type="match status" value="1"/>
</dbReference>
<evidence type="ECO:0000256" key="5">
    <source>
        <dbReference type="ARBA" id="ARBA00023204"/>
    </source>
</evidence>
<evidence type="ECO:0000313" key="12">
    <source>
        <dbReference type="Proteomes" id="UP000004594"/>
    </source>
</evidence>
<dbReference type="GO" id="GO:0008534">
    <property type="term" value="F:oxidized purine nucleobase lesion DNA N-glycosylase activity"/>
    <property type="evidence" value="ECO:0007669"/>
    <property type="project" value="InterPro"/>
</dbReference>
<dbReference type="PANTHER" id="PTHR10242">
    <property type="entry name" value="8-OXOGUANINE DNA GLYCOSYLASE"/>
    <property type="match status" value="1"/>
</dbReference>
<dbReference type="GO" id="GO:0003684">
    <property type="term" value="F:damaged DNA binding"/>
    <property type="evidence" value="ECO:0007669"/>
    <property type="project" value="InterPro"/>
</dbReference>
<dbReference type="InterPro" id="IPR023170">
    <property type="entry name" value="HhH_base_excis_C"/>
</dbReference>
<name>E4LA00_9FIRM</name>